<dbReference type="InterPro" id="IPR036416">
    <property type="entry name" value="Pept_tRNA_hydro_sf"/>
</dbReference>
<proteinExistence type="predicted"/>
<dbReference type="GO" id="GO:0004045">
    <property type="term" value="F:peptidyl-tRNA hydrolase activity"/>
    <property type="evidence" value="ECO:0007669"/>
    <property type="project" value="InterPro"/>
</dbReference>
<sequence length="285" mass="33535">LLEEGSVCSAPVHRLAKFEKIRTKNKEKNKDKSISTSSSRRSNMGSGSRVLIALGNEIRKENVANFKRGDISLMYVDYLNRKYNFGEWIKSSNINSYICEKNNVILIKPIISLLQNCSNFQYNVGKSIKNMLSYLNYNNNPKNICFIIPDTYRPTGKYKFKNYIKIHEKLGSDFYNILNSNIINNLNDTNYLQLYIGINKLHYDQSTGVNSIFHEPITEQEYKVFYKTFQLADEYFNKKILNANFVTTNFIVFKKKYPAMEPQKHFKENTSTRRYILDVYRHMYK</sequence>
<feature type="non-terminal residue" evidence="2">
    <location>
        <position position="1"/>
    </location>
</feature>
<evidence type="ECO:0000256" key="1">
    <source>
        <dbReference type="SAM" id="MobiDB-lite"/>
    </source>
</evidence>
<dbReference type="AlphaFoldDB" id="A0A1A8WNG8"/>
<protein>
    <submittedName>
        <fullName evidence="2">Uncharacterized protein</fullName>
    </submittedName>
</protein>
<evidence type="ECO:0000313" key="2">
    <source>
        <dbReference type="EMBL" id="SBS94430.1"/>
    </source>
</evidence>
<dbReference type="Pfam" id="PF01195">
    <property type="entry name" value="Pept_tRNA_hydro"/>
    <property type="match status" value="1"/>
</dbReference>
<dbReference type="Proteomes" id="UP000078597">
    <property type="component" value="Unassembled WGS sequence"/>
</dbReference>
<accession>A0A1A8WNG8</accession>
<dbReference type="EMBL" id="FLQW01002875">
    <property type="protein sequence ID" value="SBS94430.1"/>
    <property type="molecule type" value="Genomic_DNA"/>
</dbReference>
<reference evidence="3" key="1">
    <citation type="submission" date="2016-05" db="EMBL/GenBank/DDBJ databases">
        <authorList>
            <person name="Naeem Raeece"/>
        </authorList>
    </citation>
    <scope>NUCLEOTIDE SEQUENCE [LARGE SCALE GENOMIC DNA]</scope>
</reference>
<dbReference type="InterPro" id="IPR001328">
    <property type="entry name" value="Pept_tRNA_hydro"/>
</dbReference>
<feature type="region of interest" description="Disordered" evidence="1">
    <location>
        <begin position="24"/>
        <end position="45"/>
    </location>
</feature>
<evidence type="ECO:0000313" key="3">
    <source>
        <dbReference type="Proteomes" id="UP000078597"/>
    </source>
</evidence>
<gene>
    <name evidence="2" type="ORF">PMALA_043340</name>
</gene>
<dbReference type="SUPFAM" id="SSF53178">
    <property type="entry name" value="Peptidyl-tRNA hydrolase-like"/>
    <property type="match status" value="1"/>
</dbReference>
<feature type="compositionally biased region" description="Basic and acidic residues" evidence="1">
    <location>
        <begin position="24"/>
        <end position="33"/>
    </location>
</feature>
<name>A0A1A8WNG8_PLAMA</name>
<dbReference type="VEuPathDB" id="PlasmoDB:PmUG01_11050800"/>
<organism evidence="2 3">
    <name type="scientific">Plasmodium malariae</name>
    <dbReference type="NCBI Taxonomy" id="5858"/>
    <lineage>
        <taxon>Eukaryota</taxon>
        <taxon>Sar</taxon>
        <taxon>Alveolata</taxon>
        <taxon>Apicomplexa</taxon>
        <taxon>Aconoidasida</taxon>
        <taxon>Haemosporida</taxon>
        <taxon>Plasmodiidae</taxon>
        <taxon>Plasmodium</taxon>
        <taxon>Plasmodium (Plasmodium)</taxon>
    </lineage>
</organism>
<dbReference type="Gene3D" id="3.40.50.1470">
    <property type="entry name" value="Peptidyl-tRNA hydrolase"/>
    <property type="match status" value="1"/>
</dbReference>
<feature type="compositionally biased region" description="Low complexity" evidence="1">
    <location>
        <begin position="34"/>
        <end position="45"/>
    </location>
</feature>